<gene>
    <name evidence="5" type="ORF">SEUCBS140593_007082</name>
</gene>
<dbReference type="InterPro" id="IPR019826">
    <property type="entry name" value="Carboxylesterase_B_AS"/>
</dbReference>
<evidence type="ECO:0000256" key="1">
    <source>
        <dbReference type="ARBA" id="ARBA00005964"/>
    </source>
</evidence>
<comment type="caution">
    <text evidence="5">The sequence shown here is derived from an EMBL/GenBank/DDBJ whole genome shotgun (WGS) entry which is preliminary data.</text>
</comment>
<comment type="similarity">
    <text evidence="1 3">Belongs to the type-B carboxylesterase/lipase family.</text>
</comment>
<accession>A0ABP0CAV9</accession>
<keyword evidence="6" id="KW-1185">Reference proteome</keyword>
<reference evidence="5 6" key="1">
    <citation type="submission" date="2024-01" db="EMBL/GenBank/DDBJ databases">
        <authorList>
            <person name="Allen C."/>
            <person name="Tagirdzhanova G."/>
        </authorList>
    </citation>
    <scope>NUCLEOTIDE SEQUENCE [LARGE SCALE GENOMIC DNA]</scope>
</reference>
<dbReference type="PROSITE" id="PS00122">
    <property type="entry name" value="CARBOXYLESTERASE_B_1"/>
    <property type="match status" value="1"/>
</dbReference>
<sequence length="211" mass="22715">MSSILQHPSLGTFHGRSEAGVVQFLGIQYATLEDRLAEPQLKTEYGGQIDATKVGPQTVSSPTGCKDEFRLIQQALPLEKDTFATSDCDGLHVNIAVPVGATDLPVLVFLHGGGFRTGSNSWPQYDLARTHDNMLITGISYRVGVPGFLTSQELRDAGYKANNGLRDQRTALLWVKQFIDGFGGNPDRVTLAGQSAGAGMPSSDFSNLLPY</sequence>
<evidence type="ECO:0000256" key="3">
    <source>
        <dbReference type="RuleBase" id="RU361235"/>
    </source>
</evidence>
<name>A0ABP0CAV9_9PEZI</name>
<protein>
    <recommendedName>
        <fullName evidence="3">Carboxylic ester hydrolase</fullName>
        <ecNumber evidence="3">3.1.1.-</ecNumber>
    </recommendedName>
</protein>
<dbReference type="Gene3D" id="3.40.50.1820">
    <property type="entry name" value="alpha/beta hydrolase"/>
    <property type="match status" value="1"/>
</dbReference>
<dbReference type="SUPFAM" id="SSF53474">
    <property type="entry name" value="alpha/beta-Hydrolases"/>
    <property type="match status" value="1"/>
</dbReference>
<dbReference type="InterPro" id="IPR029058">
    <property type="entry name" value="AB_hydrolase_fold"/>
</dbReference>
<evidence type="ECO:0000259" key="4">
    <source>
        <dbReference type="Pfam" id="PF00135"/>
    </source>
</evidence>
<dbReference type="InterPro" id="IPR050309">
    <property type="entry name" value="Type-B_Carboxylest/Lipase"/>
</dbReference>
<organism evidence="5 6">
    <name type="scientific">Sporothrix eucalyptigena</name>
    <dbReference type="NCBI Taxonomy" id="1812306"/>
    <lineage>
        <taxon>Eukaryota</taxon>
        <taxon>Fungi</taxon>
        <taxon>Dikarya</taxon>
        <taxon>Ascomycota</taxon>
        <taxon>Pezizomycotina</taxon>
        <taxon>Sordariomycetes</taxon>
        <taxon>Sordariomycetidae</taxon>
        <taxon>Ophiostomatales</taxon>
        <taxon>Ophiostomataceae</taxon>
        <taxon>Sporothrix</taxon>
    </lineage>
</organism>
<feature type="domain" description="Carboxylesterase type B" evidence="4">
    <location>
        <begin position="10"/>
        <end position="200"/>
    </location>
</feature>
<dbReference type="EMBL" id="CAWUHD010000082">
    <property type="protein sequence ID" value="CAK7228948.1"/>
    <property type="molecule type" value="Genomic_DNA"/>
</dbReference>
<dbReference type="InterPro" id="IPR002018">
    <property type="entry name" value="CarbesteraseB"/>
</dbReference>
<evidence type="ECO:0000256" key="2">
    <source>
        <dbReference type="ARBA" id="ARBA00022801"/>
    </source>
</evidence>
<evidence type="ECO:0000313" key="5">
    <source>
        <dbReference type="EMBL" id="CAK7228948.1"/>
    </source>
</evidence>
<dbReference type="Pfam" id="PF00135">
    <property type="entry name" value="COesterase"/>
    <property type="match status" value="1"/>
</dbReference>
<proteinExistence type="inferred from homology"/>
<evidence type="ECO:0000313" key="6">
    <source>
        <dbReference type="Proteomes" id="UP001642482"/>
    </source>
</evidence>
<dbReference type="Proteomes" id="UP001642482">
    <property type="component" value="Unassembled WGS sequence"/>
</dbReference>
<keyword evidence="2 3" id="KW-0378">Hydrolase</keyword>
<dbReference type="EC" id="3.1.1.-" evidence="3"/>
<dbReference type="PANTHER" id="PTHR11559">
    <property type="entry name" value="CARBOXYLESTERASE"/>
    <property type="match status" value="1"/>
</dbReference>